<name>A0A420DLU3_9FLAO</name>
<dbReference type="AlphaFoldDB" id="A0A420DLU3"/>
<organism evidence="1 2">
    <name type="scientific">Ichthyenterobacterium magnum</name>
    <dbReference type="NCBI Taxonomy" id="1230530"/>
    <lineage>
        <taxon>Bacteria</taxon>
        <taxon>Pseudomonadati</taxon>
        <taxon>Bacteroidota</taxon>
        <taxon>Flavobacteriia</taxon>
        <taxon>Flavobacteriales</taxon>
        <taxon>Flavobacteriaceae</taxon>
        <taxon>Ichthyenterobacterium</taxon>
    </lineage>
</organism>
<proteinExistence type="predicted"/>
<dbReference type="Proteomes" id="UP000284892">
    <property type="component" value="Unassembled WGS sequence"/>
</dbReference>
<evidence type="ECO:0000313" key="1">
    <source>
        <dbReference type="EMBL" id="RKE95203.1"/>
    </source>
</evidence>
<accession>A0A420DLU3</accession>
<sequence>MYYEDIFLSRVKYTDFIKDEPENRFNVITTKNKFYEYEKELRLFIFYYPKIE</sequence>
<protein>
    <submittedName>
        <fullName evidence="1">Uncharacterized protein</fullName>
    </submittedName>
</protein>
<dbReference type="EMBL" id="RAQJ01000002">
    <property type="protein sequence ID" value="RKE95203.1"/>
    <property type="molecule type" value="Genomic_DNA"/>
</dbReference>
<gene>
    <name evidence="1" type="ORF">BXY80_1389</name>
</gene>
<evidence type="ECO:0000313" key="2">
    <source>
        <dbReference type="Proteomes" id="UP000284892"/>
    </source>
</evidence>
<reference evidence="1 2" key="1">
    <citation type="submission" date="2018-09" db="EMBL/GenBank/DDBJ databases">
        <title>Genomic Encyclopedia of Archaeal and Bacterial Type Strains, Phase II (KMG-II): from individual species to whole genera.</title>
        <authorList>
            <person name="Goeker M."/>
        </authorList>
    </citation>
    <scope>NUCLEOTIDE SEQUENCE [LARGE SCALE GENOMIC DNA]</scope>
    <source>
        <strain evidence="1 2">DSM 26283</strain>
    </source>
</reference>
<keyword evidence="2" id="KW-1185">Reference proteome</keyword>
<comment type="caution">
    <text evidence="1">The sequence shown here is derived from an EMBL/GenBank/DDBJ whole genome shotgun (WGS) entry which is preliminary data.</text>
</comment>